<organism evidence="2 3">
    <name type="scientific">Linderina pennispora</name>
    <dbReference type="NCBI Taxonomy" id="61395"/>
    <lineage>
        <taxon>Eukaryota</taxon>
        <taxon>Fungi</taxon>
        <taxon>Fungi incertae sedis</taxon>
        <taxon>Zoopagomycota</taxon>
        <taxon>Kickxellomycotina</taxon>
        <taxon>Kickxellomycetes</taxon>
        <taxon>Kickxellales</taxon>
        <taxon>Kickxellaceae</taxon>
        <taxon>Linderina</taxon>
    </lineage>
</organism>
<comment type="caution">
    <text evidence="2">The sequence shown here is derived from an EMBL/GenBank/DDBJ whole genome shotgun (WGS) entry which is preliminary data.</text>
</comment>
<evidence type="ECO:0000256" key="1">
    <source>
        <dbReference type="SAM" id="MobiDB-lite"/>
    </source>
</evidence>
<evidence type="ECO:0000313" key="2">
    <source>
        <dbReference type="EMBL" id="ORX73972.1"/>
    </source>
</evidence>
<dbReference type="GeneID" id="63808694"/>
<feature type="region of interest" description="Disordered" evidence="1">
    <location>
        <begin position="102"/>
        <end position="149"/>
    </location>
</feature>
<name>A0A1Y1WKG5_9FUNG</name>
<dbReference type="EMBL" id="MCFD01000001">
    <property type="protein sequence ID" value="ORX73972.1"/>
    <property type="molecule type" value="Genomic_DNA"/>
</dbReference>
<accession>A0A1Y1WKG5</accession>
<dbReference type="AlphaFoldDB" id="A0A1Y1WKG5"/>
<gene>
    <name evidence="2" type="ORF">DL89DRAFT_7530</name>
</gene>
<dbReference type="RefSeq" id="XP_040747183.1">
    <property type="nucleotide sequence ID" value="XM_040892046.1"/>
</dbReference>
<feature type="compositionally biased region" description="Low complexity" evidence="1">
    <location>
        <begin position="110"/>
        <end position="129"/>
    </location>
</feature>
<evidence type="ECO:0000313" key="3">
    <source>
        <dbReference type="Proteomes" id="UP000193922"/>
    </source>
</evidence>
<sequence>MPRSTASAASNLYPYYPINYPQVVGFSSQSAPQQNFGPFPFQATPQPNNGFVMPAPNATMGGSRTVIGGSQVPPVFFTGTPHVQQALSSGYDPFNRQVLGHTYEGPGYTQQISSQATQQTFQQPAGFPQVSRQDSGTSQMSSKFAKFPE</sequence>
<proteinExistence type="predicted"/>
<dbReference type="Proteomes" id="UP000193922">
    <property type="component" value="Unassembled WGS sequence"/>
</dbReference>
<protein>
    <submittedName>
        <fullName evidence="2">Uncharacterized protein</fullName>
    </submittedName>
</protein>
<keyword evidence="3" id="KW-1185">Reference proteome</keyword>
<reference evidence="2 3" key="1">
    <citation type="submission" date="2016-07" db="EMBL/GenBank/DDBJ databases">
        <title>Pervasive Adenine N6-methylation of Active Genes in Fungi.</title>
        <authorList>
            <consortium name="DOE Joint Genome Institute"/>
            <person name="Mondo S.J."/>
            <person name="Dannebaum R.O."/>
            <person name="Kuo R.C."/>
            <person name="Labutti K."/>
            <person name="Haridas S."/>
            <person name="Kuo A."/>
            <person name="Salamov A."/>
            <person name="Ahrendt S.R."/>
            <person name="Lipzen A."/>
            <person name="Sullivan W."/>
            <person name="Andreopoulos W.B."/>
            <person name="Clum A."/>
            <person name="Lindquist E."/>
            <person name="Daum C."/>
            <person name="Ramamoorthy G.K."/>
            <person name="Gryganskyi A."/>
            <person name="Culley D."/>
            <person name="Magnuson J.K."/>
            <person name="James T.Y."/>
            <person name="O'Malley M.A."/>
            <person name="Stajich J.E."/>
            <person name="Spatafora J.W."/>
            <person name="Visel A."/>
            <person name="Grigoriev I.V."/>
        </authorList>
    </citation>
    <scope>NUCLEOTIDE SEQUENCE [LARGE SCALE GENOMIC DNA]</scope>
    <source>
        <strain evidence="2 3">ATCC 12442</strain>
    </source>
</reference>
<feature type="compositionally biased region" description="Polar residues" evidence="1">
    <location>
        <begin position="130"/>
        <end position="142"/>
    </location>
</feature>